<evidence type="ECO:0000313" key="3">
    <source>
        <dbReference type="Proteomes" id="UP000447434"/>
    </source>
</evidence>
<comment type="caution">
    <text evidence="2">The sequence shown here is derived from an EMBL/GenBank/DDBJ whole genome shotgun (WGS) entry which is preliminary data.</text>
</comment>
<dbReference type="Proteomes" id="UP000447434">
    <property type="component" value="Chromosome 11"/>
</dbReference>
<feature type="chain" id="PRO_5025564238" evidence="1">
    <location>
        <begin position="20"/>
        <end position="52"/>
    </location>
</feature>
<accession>A0A6A4PS76</accession>
<evidence type="ECO:0000256" key="1">
    <source>
        <dbReference type="SAM" id="SignalP"/>
    </source>
</evidence>
<gene>
    <name evidence="2" type="ORF">Lalb_Chr11g0072621</name>
</gene>
<evidence type="ECO:0000313" key="2">
    <source>
        <dbReference type="EMBL" id="KAE9604511.1"/>
    </source>
</evidence>
<name>A0A6A4PS76_LUPAL</name>
<keyword evidence="3" id="KW-1185">Reference proteome</keyword>
<proteinExistence type="predicted"/>
<dbReference type="AlphaFoldDB" id="A0A6A4PS76"/>
<reference evidence="3" key="1">
    <citation type="journal article" date="2020" name="Nat. Commun.">
        <title>Genome sequence of the cluster root forming white lupin.</title>
        <authorList>
            <person name="Hufnagel B."/>
            <person name="Marques A."/>
            <person name="Soriano A."/>
            <person name="Marques L."/>
            <person name="Divol F."/>
            <person name="Doumas P."/>
            <person name="Sallet E."/>
            <person name="Mancinotti D."/>
            <person name="Carrere S."/>
            <person name="Marande W."/>
            <person name="Arribat S."/>
            <person name="Keller J."/>
            <person name="Huneau C."/>
            <person name="Blein T."/>
            <person name="Aime D."/>
            <person name="Laguerre M."/>
            <person name="Taylor J."/>
            <person name="Schubert V."/>
            <person name="Nelson M."/>
            <person name="Geu-Flores F."/>
            <person name="Crespi M."/>
            <person name="Gallardo-Guerrero K."/>
            <person name="Delaux P.-M."/>
            <person name="Salse J."/>
            <person name="Berges H."/>
            <person name="Guyot R."/>
            <person name="Gouzy J."/>
            <person name="Peret B."/>
        </authorList>
    </citation>
    <scope>NUCLEOTIDE SEQUENCE [LARGE SCALE GENOMIC DNA]</scope>
    <source>
        <strain evidence="3">cv. Amiga</strain>
    </source>
</reference>
<dbReference type="EMBL" id="WOCE01000011">
    <property type="protein sequence ID" value="KAE9604511.1"/>
    <property type="molecule type" value="Genomic_DNA"/>
</dbReference>
<keyword evidence="1" id="KW-0732">Signal</keyword>
<organism evidence="2 3">
    <name type="scientific">Lupinus albus</name>
    <name type="common">White lupine</name>
    <name type="synonym">Lupinus termis</name>
    <dbReference type="NCBI Taxonomy" id="3870"/>
    <lineage>
        <taxon>Eukaryota</taxon>
        <taxon>Viridiplantae</taxon>
        <taxon>Streptophyta</taxon>
        <taxon>Embryophyta</taxon>
        <taxon>Tracheophyta</taxon>
        <taxon>Spermatophyta</taxon>
        <taxon>Magnoliopsida</taxon>
        <taxon>eudicotyledons</taxon>
        <taxon>Gunneridae</taxon>
        <taxon>Pentapetalae</taxon>
        <taxon>rosids</taxon>
        <taxon>fabids</taxon>
        <taxon>Fabales</taxon>
        <taxon>Fabaceae</taxon>
        <taxon>Papilionoideae</taxon>
        <taxon>50 kb inversion clade</taxon>
        <taxon>genistoids sensu lato</taxon>
        <taxon>core genistoids</taxon>
        <taxon>Genisteae</taxon>
        <taxon>Lupinus</taxon>
    </lineage>
</organism>
<feature type="signal peptide" evidence="1">
    <location>
        <begin position="1"/>
        <end position="19"/>
    </location>
</feature>
<protein>
    <submittedName>
        <fullName evidence="2">Uncharacterized protein</fullName>
    </submittedName>
</protein>
<sequence length="52" mass="5833">MIMFLTLVSLCLSYTHILCRKEGRECGVSVAELQGFVAVFQNTYNSAPNTYI</sequence>